<dbReference type="GO" id="GO:0005886">
    <property type="term" value="C:plasma membrane"/>
    <property type="evidence" value="ECO:0007669"/>
    <property type="project" value="TreeGrafter"/>
</dbReference>
<evidence type="ECO:0000313" key="9">
    <source>
        <dbReference type="EMBL" id="KAG2218879.1"/>
    </source>
</evidence>
<dbReference type="EMBL" id="JAEPRB010000206">
    <property type="protein sequence ID" value="KAG2218879.1"/>
    <property type="molecule type" value="Genomic_DNA"/>
</dbReference>
<evidence type="ECO:0000256" key="2">
    <source>
        <dbReference type="ARBA" id="ARBA00022448"/>
    </source>
</evidence>
<evidence type="ECO:0000313" key="10">
    <source>
        <dbReference type="Proteomes" id="UP000646827"/>
    </source>
</evidence>
<feature type="transmembrane region" description="Helical" evidence="7">
    <location>
        <begin position="509"/>
        <end position="530"/>
    </location>
</feature>
<evidence type="ECO:0000256" key="4">
    <source>
        <dbReference type="ARBA" id="ARBA00022989"/>
    </source>
</evidence>
<dbReference type="PROSITE" id="PS50850">
    <property type="entry name" value="MFS"/>
    <property type="match status" value="1"/>
</dbReference>
<feature type="transmembrane region" description="Helical" evidence="7">
    <location>
        <begin position="363"/>
        <end position="382"/>
    </location>
</feature>
<dbReference type="InterPro" id="IPR036259">
    <property type="entry name" value="MFS_trans_sf"/>
</dbReference>
<proteinExistence type="predicted"/>
<feature type="transmembrane region" description="Helical" evidence="7">
    <location>
        <begin position="228"/>
        <end position="248"/>
    </location>
</feature>
<dbReference type="InterPro" id="IPR011701">
    <property type="entry name" value="MFS"/>
</dbReference>
<reference evidence="9 10" key="1">
    <citation type="submission" date="2020-12" db="EMBL/GenBank/DDBJ databases">
        <title>Metabolic potential, ecology and presence of endohyphal bacteria is reflected in genomic diversity of Mucoromycotina.</title>
        <authorList>
            <person name="Muszewska A."/>
            <person name="Okrasinska A."/>
            <person name="Steczkiewicz K."/>
            <person name="Drgas O."/>
            <person name="Orlowska M."/>
            <person name="Perlinska-Lenart U."/>
            <person name="Aleksandrzak-Piekarczyk T."/>
            <person name="Szatraj K."/>
            <person name="Zielenkiewicz U."/>
            <person name="Pilsyk S."/>
            <person name="Malc E."/>
            <person name="Mieczkowski P."/>
            <person name="Kruszewska J.S."/>
            <person name="Biernat P."/>
            <person name="Pawlowska J."/>
        </authorList>
    </citation>
    <scope>NUCLEOTIDE SEQUENCE [LARGE SCALE GENOMIC DNA]</scope>
    <source>
        <strain evidence="9 10">CBS 142.35</strain>
    </source>
</reference>
<organism evidence="9 10">
    <name type="scientific">Circinella minor</name>
    <dbReference type="NCBI Taxonomy" id="1195481"/>
    <lineage>
        <taxon>Eukaryota</taxon>
        <taxon>Fungi</taxon>
        <taxon>Fungi incertae sedis</taxon>
        <taxon>Mucoromycota</taxon>
        <taxon>Mucoromycotina</taxon>
        <taxon>Mucoromycetes</taxon>
        <taxon>Mucorales</taxon>
        <taxon>Lichtheimiaceae</taxon>
        <taxon>Circinella</taxon>
    </lineage>
</organism>
<feature type="transmembrane region" description="Helical" evidence="7">
    <location>
        <begin position="72"/>
        <end position="93"/>
    </location>
</feature>
<dbReference type="AlphaFoldDB" id="A0A8H7RW37"/>
<evidence type="ECO:0000256" key="6">
    <source>
        <dbReference type="SAM" id="MobiDB-lite"/>
    </source>
</evidence>
<dbReference type="CDD" id="cd17323">
    <property type="entry name" value="MFS_Tpo1_MDR_like"/>
    <property type="match status" value="1"/>
</dbReference>
<dbReference type="PANTHER" id="PTHR23502">
    <property type="entry name" value="MAJOR FACILITATOR SUPERFAMILY"/>
    <property type="match status" value="1"/>
</dbReference>
<dbReference type="Pfam" id="PF07690">
    <property type="entry name" value="MFS_1"/>
    <property type="match status" value="1"/>
</dbReference>
<dbReference type="SUPFAM" id="SSF103473">
    <property type="entry name" value="MFS general substrate transporter"/>
    <property type="match status" value="1"/>
</dbReference>
<dbReference type="PANTHER" id="PTHR23502:SF51">
    <property type="entry name" value="QUINIDINE RESISTANCE PROTEIN 1-RELATED"/>
    <property type="match status" value="1"/>
</dbReference>
<feature type="compositionally biased region" description="Basic and acidic residues" evidence="6">
    <location>
        <begin position="555"/>
        <end position="564"/>
    </location>
</feature>
<dbReference type="GO" id="GO:0022857">
    <property type="term" value="F:transmembrane transporter activity"/>
    <property type="evidence" value="ECO:0007669"/>
    <property type="project" value="InterPro"/>
</dbReference>
<name>A0A8H7RW37_9FUNG</name>
<sequence>MLPDHVKNDDASSIIRNDIILTDEETTKSYGEDNSVSDMHNQRQTKETSINVEIEQERQQQPYSIYSKSKKLLITFMVSCAGIISPFSGTIYYPALTPISESFEVSTSLVNLSITVYMVFQGVSPSFWGPCSDLYGRRPIYLCTMTIFIGACIALANTPSFPTLLVLRMLQAFGASSGMAIGAGVIGDITTPAERGAYYSIFTSFALSSTAIGPVIGGVITNELSWRWIFWILLMIGSVGLIIVLFFLPETLRALVGNGSIQANPTPSQWIKQKRLLRQNADKKTQSPSSFISGNNTTVNSNSRFKRLPGFVESFMVLRYPDVILIMIINGCYMAMLFTFMTTTPTYFSDIYNLNTLQVGLCYIPYGAGSVVGSFTTGRFVVDRDFRIIARKYGMDPEQVRKTGKLALDFPIYRARLRTVWIQMIICQIVIVTYGWTLYVQAHLAVPLVLQFIGGASIASVMNVCQTLVIDLFPGKGATITATSNLVRSIFGAIATATIQPGIDRVGLGWLFSIIGLILTITTSFIPILIKFGPKWWSKREERRERKGQRQQQKRNKEQEDNLH</sequence>
<feature type="transmembrane region" description="Helical" evidence="7">
    <location>
        <begin position="140"/>
        <end position="159"/>
    </location>
</feature>
<feature type="transmembrane region" description="Helical" evidence="7">
    <location>
        <begin position="198"/>
        <end position="216"/>
    </location>
</feature>
<evidence type="ECO:0000256" key="3">
    <source>
        <dbReference type="ARBA" id="ARBA00022692"/>
    </source>
</evidence>
<accession>A0A8H7RW37</accession>
<feature type="transmembrane region" description="Helical" evidence="7">
    <location>
        <begin position="165"/>
        <end position="186"/>
    </location>
</feature>
<comment type="caution">
    <text evidence="9">The sequence shown here is derived from an EMBL/GenBank/DDBJ whole genome shotgun (WGS) entry which is preliminary data.</text>
</comment>
<feature type="transmembrane region" description="Helical" evidence="7">
    <location>
        <begin position="485"/>
        <end position="503"/>
    </location>
</feature>
<dbReference type="FunFam" id="1.20.1720.10:FF:000009">
    <property type="entry name" value="MFS multidrug transporter"/>
    <property type="match status" value="1"/>
</dbReference>
<keyword evidence="2" id="KW-0813">Transport</keyword>
<evidence type="ECO:0000256" key="7">
    <source>
        <dbReference type="SAM" id="Phobius"/>
    </source>
</evidence>
<dbReference type="Gene3D" id="1.20.1720.10">
    <property type="entry name" value="Multidrug resistance protein D"/>
    <property type="match status" value="1"/>
</dbReference>
<feature type="transmembrane region" description="Helical" evidence="7">
    <location>
        <begin position="105"/>
        <end position="128"/>
    </location>
</feature>
<feature type="transmembrane region" description="Helical" evidence="7">
    <location>
        <begin position="420"/>
        <end position="442"/>
    </location>
</feature>
<comment type="subcellular location">
    <subcellularLocation>
        <location evidence="1">Membrane</location>
        <topology evidence="1">Multi-pass membrane protein</topology>
    </subcellularLocation>
</comment>
<keyword evidence="5 7" id="KW-0472">Membrane</keyword>
<dbReference type="InterPro" id="IPR020846">
    <property type="entry name" value="MFS_dom"/>
</dbReference>
<feature type="transmembrane region" description="Helical" evidence="7">
    <location>
        <begin position="323"/>
        <end position="343"/>
    </location>
</feature>
<keyword evidence="10" id="KW-1185">Reference proteome</keyword>
<dbReference type="OrthoDB" id="440553at2759"/>
<keyword evidence="4 7" id="KW-1133">Transmembrane helix</keyword>
<evidence type="ECO:0000256" key="1">
    <source>
        <dbReference type="ARBA" id="ARBA00004141"/>
    </source>
</evidence>
<dbReference type="Gene3D" id="1.20.1250.20">
    <property type="entry name" value="MFS general substrate transporter like domains"/>
    <property type="match status" value="1"/>
</dbReference>
<keyword evidence="3 7" id="KW-0812">Transmembrane</keyword>
<feature type="region of interest" description="Disordered" evidence="6">
    <location>
        <begin position="26"/>
        <end position="49"/>
    </location>
</feature>
<feature type="domain" description="Major facilitator superfamily (MFS) profile" evidence="8">
    <location>
        <begin position="74"/>
        <end position="531"/>
    </location>
</feature>
<gene>
    <name evidence="9" type="ORF">INT45_003946</name>
</gene>
<evidence type="ECO:0000259" key="8">
    <source>
        <dbReference type="PROSITE" id="PS50850"/>
    </source>
</evidence>
<feature type="region of interest" description="Disordered" evidence="6">
    <location>
        <begin position="540"/>
        <end position="564"/>
    </location>
</feature>
<feature type="transmembrane region" description="Helical" evidence="7">
    <location>
        <begin position="448"/>
        <end position="473"/>
    </location>
</feature>
<evidence type="ECO:0000256" key="5">
    <source>
        <dbReference type="ARBA" id="ARBA00023136"/>
    </source>
</evidence>
<protein>
    <recommendedName>
        <fullName evidence="8">Major facilitator superfamily (MFS) profile domain-containing protein</fullName>
    </recommendedName>
</protein>
<dbReference type="Proteomes" id="UP000646827">
    <property type="component" value="Unassembled WGS sequence"/>
</dbReference>